<evidence type="ECO:0000259" key="3">
    <source>
        <dbReference type="Pfam" id="PF11721"/>
    </source>
</evidence>
<evidence type="ECO:0000313" key="5">
    <source>
        <dbReference type="Proteomes" id="UP000237347"/>
    </source>
</evidence>
<gene>
    <name evidence="4" type="ORF">CFP56_031065</name>
</gene>
<feature type="region of interest" description="Disordered" evidence="1">
    <location>
        <begin position="388"/>
        <end position="418"/>
    </location>
</feature>
<name>A0AAW0LWD3_QUESU</name>
<dbReference type="AlphaFoldDB" id="A0AAW0LWD3"/>
<dbReference type="GO" id="GO:0016301">
    <property type="term" value="F:kinase activity"/>
    <property type="evidence" value="ECO:0007669"/>
    <property type="project" value="UniProtKB-KW"/>
</dbReference>
<sequence length="418" mass="46550">MYLTGNLLSGPVPGWILLNKRKSILYKWQRCISKIVVGIVAVGAFVLFLVLGILWWKGCLGQKSRMGQGTCLQPLQRGVTLVDFLRINCGGTEVTINGNTYDDDTTEPVGGSKFLKRRNWAYSSTGNFMDDGQTTDKYILENSSKLSMANPELYINARLSPLSLTYYAFCLGTGTYKINLHFAEIKFTNDTKYSSLGRRVFDIYIQGELVEKDFNIADEAGGVGMEVIKPYLAVVNNNTLEIRFYWAGKGTTSIPDRGVYGPLISAISVHRVGVVSLEIVSGRSNTSHRPKEEPFNLLDWLVDPRLGSDYCKEEAMVMIHVALLCTNVYSAARPTMSSVVSMLEGNIIVPDLVSDMSLLHDEMKAKELQKYYQINEEINMSESQRRTMSMDGPWTATSSSAADLYPINPDSGLLENRS</sequence>
<reference evidence="4 5" key="1">
    <citation type="journal article" date="2018" name="Sci. Data">
        <title>The draft genome sequence of cork oak.</title>
        <authorList>
            <person name="Ramos A.M."/>
            <person name="Usie A."/>
            <person name="Barbosa P."/>
            <person name="Barros P.M."/>
            <person name="Capote T."/>
            <person name="Chaves I."/>
            <person name="Simoes F."/>
            <person name="Abreu I."/>
            <person name="Carrasquinho I."/>
            <person name="Faro C."/>
            <person name="Guimaraes J.B."/>
            <person name="Mendonca D."/>
            <person name="Nobrega F."/>
            <person name="Rodrigues L."/>
            <person name="Saibo N.J.M."/>
            <person name="Varela M.C."/>
            <person name="Egas C."/>
            <person name="Matos J."/>
            <person name="Miguel C.M."/>
            <person name="Oliveira M.M."/>
            <person name="Ricardo C.P."/>
            <person name="Goncalves S."/>
        </authorList>
    </citation>
    <scope>NUCLEOTIDE SEQUENCE [LARGE SCALE GENOMIC DNA]</scope>
    <source>
        <strain evidence="5">cv. HL8</strain>
    </source>
</reference>
<evidence type="ECO:0000256" key="2">
    <source>
        <dbReference type="SAM" id="Phobius"/>
    </source>
</evidence>
<organism evidence="4 5">
    <name type="scientific">Quercus suber</name>
    <name type="common">Cork oak</name>
    <dbReference type="NCBI Taxonomy" id="58331"/>
    <lineage>
        <taxon>Eukaryota</taxon>
        <taxon>Viridiplantae</taxon>
        <taxon>Streptophyta</taxon>
        <taxon>Embryophyta</taxon>
        <taxon>Tracheophyta</taxon>
        <taxon>Spermatophyta</taxon>
        <taxon>Magnoliopsida</taxon>
        <taxon>eudicotyledons</taxon>
        <taxon>Gunneridae</taxon>
        <taxon>Pentapetalae</taxon>
        <taxon>rosids</taxon>
        <taxon>fabids</taxon>
        <taxon>Fagales</taxon>
        <taxon>Fagaceae</taxon>
        <taxon>Quercus</taxon>
    </lineage>
</organism>
<evidence type="ECO:0000256" key="1">
    <source>
        <dbReference type="SAM" id="MobiDB-lite"/>
    </source>
</evidence>
<protein>
    <submittedName>
        <fullName evidence="4">Lrr receptor-like serine/threonine-protein kinase</fullName>
    </submittedName>
</protein>
<evidence type="ECO:0000313" key="4">
    <source>
        <dbReference type="EMBL" id="KAK7854721.1"/>
    </source>
</evidence>
<feature type="domain" description="Malectin" evidence="3">
    <location>
        <begin position="85"/>
        <end position="267"/>
    </location>
</feature>
<dbReference type="PANTHER" id="PTHR34081:SF1">
    <property type="entry name" value="MALECTIN, LEUCINE-RICH REPEAT DOMAIN, L DOMAIN-LIKE PROTEIN-RELATED"/>
    <property type="match status" value="1"/>
</dbReference>
<keyword evidence="2" id="KW-1133">Transmembrane helix</keyword>
<dbReference type="PANTHER" id="PTHR34081">
    <property type="entry name" value="MALECTIN DOMAIN-CONTAINING PROTEIN"/>
    <property type="match status" value="1"/>
</dbReference>
<dbReference type="Proteomes" id="UP000237347">
    <property type="component" value="Unassembled WGS sequence"/>
</dbReference>
<accession>A0AAW0LWD3</accession>
<proteinExistence type="predicted"/>
<dbReference type="EMBL" id="PKMF04000052">
    <property type="protein sequence ID" value="KAK7854721.1"/>
    <property type="molecule type" value="Genomic_DNA"/>
</dbReference>
<keyword evidence="2" id="KW-0472">Membrane</keyword>
<keyword evidence="5" id="KW-1185">Reference proteome</keyword>
<keyword evidence="2" id="KW-0812">Transmembrane</keyword>
<dbReference type="Gene3D" id="2.60.120.430">
    <property type="entry name" value="Galactose-binding lectin"/>
    <property type="match status" value="1"/>
</dbReference>
<comment type="caution">
    <text evidence="4">The sequence shown here is derived from an EMBL/GenBank/DDBJ whole genome shotgun (WGS) entry which is preliminary data.</text>
</comment>
<dbReference type="Pfam" id="PF11721">
    <property type="entry name" value="Malectin"/>
    <property type="match status" value="1"/>
</dbReference>
<dbReference type="InterPro" id="IPR021720">
    <property type="entry name" value="Malectin_dom"/>
</dbReference>
<feature type="transmembrane region" description="Helical" evidence="2">
    <location>
        <begin position="31"/>
        <end position="56"/>
    </location>
</feature>
<dbReference type="FunFam" id="2.60.120.430:FF:000004">
    <property type="entry name" value="Putative leucine-rich repeat receptor-like serine/threonine-protein kinase"/>
    <property type="match status" value="1"/>
</dbReference>